<gene>
    <name evidence="3" type="ORF">HYH03_000957</name>
</gene>
<feature type="signal peptide" evidence="2">
    <location>
        <begin position="1"/>
        <end position="22"/>
    </location>
</feature>
<keyword evidence="1" id="KW-1133">Transmembrane helix</keyword>
<dbReference type="OrthoDB" id="331263at2759"/>
<dbReference type="Proteomes" id="UP000612055">
    <property type="component" value="Unassembled WGS sequence"/>
</dbReference>
<feature type="transmembrane region" description="Helical" evidence="1">
    <location>
        <begin position="725"/>
        <end position="742"/>
    </location>
</feature>
<protein>
    <recommendedName>
        <fullName evidence="5">GPI transamidase component PIG-T</fullName>
    </recommendedName>
</protein>
<reference evidence="3" key="1">
    <citation type="journal article" date="2020" name="bioRxiv">
        <title>Comparative genomics of Chlamydomonas.</title>
        <authorList>
            <person name="Craig R.J."/>
            <person name="Hasan A.R."/>
            <person name="Ness R.W."/>
            <person name="Keightley P.D."/>
        </authorList>
    </citation>
    <scope>NUCLEOTIDE SEQUENCE</scope>
    <source>
        <strain evidence="3">CCAP 11/70</strain>
    </source>
</reference>
<dbReference type="InterPro" id="IPR007245">
    <property type="entry name" value="PIG-T"/>
</dbReference>
<comment type="caution">
    <text evidence="3">The sequence shown here is derived from an EMBL/GenBank/DDBJ whole genome shotgun (WGS) entry which is preliminary data.</text>
</comment>
<dbReference type="Pfam" id="PF04113">
    <property type="entry name" value="Gpi16"/>
    <property type="match status" value="2"/>
</dbReference>
<feature type="transmembrane region" description="Helical" evidence="1">
    <location>
        <begin position="682"/>
        <end position="704"/>
    </location>
</feature>
<name>A0A835YMB5_9CHLO</name>
<dbReference type="AlphaFoldDB" id="A0A835YMB5"/>
<keyword evidence="4" id="KW-1185">Reference proteome</keyword>
<sequence length="797" mass="82978">MDRWTLALLAGLIAGCLASCSAQDVFSEEALVAWVGPEHLMVHLRFDQGSTASRLHTSFPHALQHLATTLPISSVELQLTSGRWRYDEWGAPLVPAKPVGAALDATFLPGLDEAARHGNWSALVAALSGLSCASLGQLTQPAGVARGRLRLQDLLPGAHAKAEGEGQRLHALLPREALCTENLTPWLRLLPCRDRAGLAALLAHRPTVFGSEYVSLGLLLERGTAGSGRAGVRLVQTATLVLRVRRPSASTAPASQARLHLEVAMGASVEHLCPPATRSLVFLAAHGEDETDGAAALGAGSCASPDGAAHGDGHCSSASVGAEAGGAGGARGGKGGAAPKGARVVPMTLAERRGHVEPPAIGVSRAMPRLQMYDTLDLLELKGFGLNLPLPPPPLEPLGAPPQPELPATAAAPDAAAARAAARAVQAAAAALGPLALGPAQVTVDRYVTGTGLLRGGMVLEVRRSDALRLRLLKAAGLAAADLDGDEEPPQSRVGGARDARAAERAVLQAAKQGGAKAVRLDQVVCMHQVFPWYVRPWLHSLVVQYDGKPEPLRSRLVAQSIRPAAQRASPGVLDVCLHVPPHVRSVVLQLAFTKAFLTAFEYPPDAHRGFDVPAAVVSYMDPLAAPEVQWRSAAAAANGGGGADGVMSSPLLVDLAGGAVQQLYTPGLLVPLAAPDFSMPYNVICLSSTLLAVYFGAGLNMLLGRKPSDAADPKRRRRPVLLKLLQLIVLVVVFGGLALHLDHDLRAQVEGWARGAGLALPTHPDVEVREWLAAGLEALAARLRAPQAPACPSGPC</sequence>
<dbReference type="PANTHER" id="PTHR12959">
    <property type="entry name" value="GPI TRANSAMIDASE COMPONENT PIG-T-RELATED"/>
    <property type="match status" value="1"/>
</dbReference>
<evidence type="ECO:0000313" key="4">
    <source>
        <dbReference type="Proteomes" id="UP000612055"/>
    </source>
</evidence>
<dbReference type="EMBL" id="JAEHOE010000002">
    <property type="protein sequence ID" value="KAG2501140.1"/>
    <property type="molecule type" value="Genomic_DNA"/>
</dbReference>
<feature type="chain" id="PRO_5032314754" description="GPI transamidase component PIG-T" evidence="2">
    <location>
        <begin position="23"/>
        <end position="797"/>
    </location>
</feature>
<evidence type="ECO:0008006" key="5">
    <source>
        <dbReference type="Google" id="ProtNLM"/>
    </source>
</evidence>
<organism evidence="3 4">
    <name type="scientific">Edaphochlamys debaryana</name>
    <dbReference type="NCBI Taxonomy" id="47281"/>
    <lineage>
        <taxon>Eukaryota</taxon>
        <taxon>Viridiplantae</taxon>
        <taxon>Chlorophyta</taxon>
        <taxon>core chlorophytes</taxon>
        <taxon>Chlorophyceae</taxon>
        <taxon>CS clade</taxon>
        <taxon>Chlamydomonadales</taxon>
        <taxon>Chlamydomonadales incertae sedis</taxon>
        <taxon>Edaphochlamys</taxon>
    </lineage>
</organism>
<dbReference type="GO" id="GO:0016255">
    <property type="term" value="P:attachment of GPI anchor to protein"/>
    <property type="evidence" value="ECO:0007669"/>
    <property type="project" value="InterPro"/>
</dbReference>
<keyword evidence="1" id="KW-0472">Membrane</keyword>
<keyword evidence="2" id="KW-0732">Signal</keyword>
<dbReference type="PROSITE" id="PS51257">
    <property type="entry name" value="PROKAR_LIPOPROTEIN"/>
    <property type="match status" value="1"/>
</dbReference>
<dbReference type="PANTHER" id="PTHR12959:SF11">
    <property type="entry name" value="GPI TRANSAMIDASE COMPONENT PIG-T"/>
    <property type="match status" value="1"/>
</dbReference>
<evidence type="ECO:0000313" key="3">
    <source>
        <dbReference type="EMBL" id="KAG2501140.1"/>
    </source>
</evidence>
<proteinExistence type="predicted"/>
<dbReference type="GO" id="GO:0042765">
    <property type="term" value="C:GPI-anchor transamidase complex"/>
    <property type="evidence" value="ECO:0007669"/>
    <property type="project" value="InterPro"/>
</dbReference>
<keyword evidence="1" id="KW-0812">Transmembrane</keyword>
<evidence type="ECO:0000256" key="1">
    <source>
        <dbReference type="SAM" id="Phobius"/>
    </source>
</evidence>
<evidence type="ECO:0000256" key="2">
    <source>
        <dbReference type="SAM" id="SignalP"/>
    </source>
</evidence>
<accession>A0A835YMB5</accession>